<dbReference type="AlphaFoldDB" id="A0AAD4BV99"/>
<organism evidence="4 5">
    <name type="scientific">Boletus edulis BED1</name>
    <dbReference type="NCBI Taxonomy" id="1328754"/>
    <lineage>
        <taxon>Eukaryota</taxon>
        <taxon>Fungi</taxon>
        <taxon>Dikarya</taxon>
        <taxon>Basidiomycota</taxon>
        <taxon>Agaricomycotina</taxon>
        <taxon>Agaricomycetes</taxon>
        <taxon>Agaricomycetidae</taxon>
        <taxon>Boletales</taxon>
        <taxon>Boletineae</taxon>
        <taxon>Boletaceae</taxon>
        <taxon>Boletoideae</taxon>
        <taxon>Boletus</taxon>
    </lineage>
</organism>
<dbReference type="Gene3D" id="2.10.10.20">
    <property type="entry name" value="Carbohydrate-binding module superfamily 5/12"/>
    <property type="match status" value="1"/>
</dbReference>
<dbReference type="CDD" id="cd00598">
    <property type="entry name" value="GH18_chitinase-like"/>
    <property type="match status" value="1"/>
</dbReference>
<dbReference type="InterPro" id="IPR017853">
    <property type="entry name" value="GH"/>
</dbReference>
<evidence type="ECO:0000256" key="2">
    <source>
        <dbReference type="SAM" id="MobiDB-lite"/>
    </source>
</evidence>
<dbReference type="GO" id="GO:0005576">
    <property type="term" value="C:extracellular region"/>
    <property type="evidence" value="ECO:0007669"/>
    <property type="project" value="InterPro"/>
</dbReference>
<evidence type="ECO:0000259" key="3">
    <source>
        <dbReference type="PROSITE" id="PS51910"/>
    </source>
</evidence>
<feature type="region of interest" description="Disordered" evidence="2">
    <location>
        <begin position="323"/>
        <end position="362"/>
    </location>
</feature>
<dbReference type="GO" id="GO:0005975">
    <property type="term" value="P:carbohydrate metabolic process"/>
    <property type="evidence" value="ECO:0007669"/>
    <property type="project" value="InterPro"/>
</dbReference>
<evidence type="ECO:0000313" key="5">
    <source>
        <dbReference type="Proteomes" id="UP001194468"/>
    </source>
</evidence>
<dbReference type="InterPro" id="IPR036573">
    <property type="entry name" value="CBM_sf_5/12"/>
</dbReference>
<dbReference type="Proteomes" id="UP001194468">
    <property type="component" value="Unassembled WGS sequence"/>
</dbReference>
<evidence type="ECO:0000256" key="1">
    <source>
        <dbReference type="ARBA" id="ARBA00022801"/>
    </source>
</evidence>
<dbReference type="SMART" id="SM00495">
    <property type="entry name" value="ChtBD3"/>
    <property type="match status" value="1"/>
</dbReference>
<dbReference type="SUPFAM" id="SSF51055">
    <property type="entry name" value="Carbohydrate binding domain"/>
    <property type="match status" value="1"/>
</dbReference>
<dbReference type="InterPro" id="IPR003610">
    <property type="entry name" value="CBM5/12"/>
</dbReference>
<feature type="compositionally biased region" description="Low complexity" evidence="2">
    <location>
        <begin position="336"/>
        <end position="362"/>
    </location>
</feature>
<evidence type="ECO:0000313" key="4">
    <source>
        <dbReference type="EMBL" id="KAF8441038.1"/>
    </source>
</evidence>
<comment type="caution">
    <text evidence="4">The sequence shown here is derived from an EMBL/GenBank/DDBJ whole genome shotgun (WGS) entry which is preliminary data.</text>
</comment>
<gene>
    <name evidence="4" type="ORF">L210DRAFT_3760425</name>
</gene>
<dbReference type="GO" id="GO:0004553">
    <property type="term" value="F:hydrolase activity, hydrolyzing O-glycosyl compounds"/>
    <property type="evidence" value="ECO:0007669"/>
    <property type="project" value="InterPro"/>
</dbReference>
<dbReference type="CDD" id="cd12215">
    <property type="entry name" value="ChiC_BD"/>
    <property type="match status" value="1"/>
</dbReference>
<dbReference type="GO" id="GO:0030246">
    <property type="term" value="F:carbohydrate binding"/>
    <property type="evidence" value="ECO:0007669"/>
    <property type="project" value="InterPro"/>
</dbReference>
<proteinExistence type="predicted"/>
<dbReference type="InterPro" id="IPR001223">
    <property type="entry name" value="Glyco_hydro18_cat"/>
</dbReference>
<name>A0AAD4BV99_BOLED</name>
<reference evidence="4" key="2">
    <citation type="journal article" date="2020" name="Nat. Commun.">
        <title>Large-scale genome sequencing of mycorrhizal fungi provides insights into the early evolution of symbiotic traits.</title>
        <authorList>
            <person name="Miyauchi S."/>
            <person name="Kiss E."/>
            <person name="Kuo A."/>
            <person name="Drula E."/>
            <person name="Kohler A."/>
            <person name="Sanchez-Garcia M."/>
            <person name="Morin E."/>
            <person name="Andreopoulos B."/>
            <person name="Barry K.W."/>
            <person name="Bonito G."/>
            <person name="Buee M."/>
            <person name="Carver A."/>
            <person name="Chen C."/>
            <person name="Cichocki N."/>
            <person name="Clum A."/>
            <person name="Culley D."/>
            <person name="Crous P.W."/>
            <person name="Fauchery L."/>
            <person name="Girlanda M."/>
            <person name="Hayes R.D."/>
            <person name="Keri Z."/>
            <person name="LaButti K."/>
            <person name="Lipzen A."/>
            <person name="Lombard V."/>
            <person name="Magnuson J."/>
            <person name="Maillard F."/>
            <person name="Murat C."/>
            <person name="Nolan M."/>
            <person name="Ohm R.A."/>
            <person name="Pangilinan J."/>
            <person name="Pereira M.F."/>
            <person name="Perotto S."/>
            <person name="Peter M."/>
            <person name="Pfister S."/>
            <person name="Riley R."/>
            <person name="Sitrit Y."/>
            <person name="Stielow J.B."/>
            <person name="Szollosi G."/>
            <person name="Zifcakova L."/>
            <person name="Stursova M."/>
            <person name="Spatafora J.W."/>
            <person name="Tedersoo L."/>
            <person name="Vaario L.M."/>
            <person name="Yamada A."/>
            <person name="Yan M."/>
            <person name="Wang P."/>
            <person name="Xu J."/>
            <person name="Bruns T."/>
            <person name="Baldrian P."/>
            <person name="Vilgalys R."/>
            <person name="Dunand C."/>
            <person name="Henrissat B."/>
            <person name="Grigoriev I.V."/>
            <person name="Hibbett D."/>
            <person name="Nagy L.G."/>
            <person name="Martin F.M."/>
        </authorList>
    </citation>
    <scope>NUCLEOTIDE SEQUENCE</scope>
    <source>
        <strain evidence="4">BED1</strain>
    </source>
</reference>
<reference evidence="4" key="1">
    <citation type="submission" date="2019-10" db="EMBL/GenBank/DDBJ databases">
        <authorList>
            <consortium name="DOE Joint Genome Institute"/>
            <person name="Kuo A."/>
            <person name="Miyauchi S."/>
            <person name="Kiss E."/>
            <person name="Drula E."/>
            <person name="Kohler A."/>
            <person name="Sanchez-Garcia M."/>
            <person name="Andreopoulos B."/>
            <person name="Barry K.W."/>
            <person name="Bonito G."/>
            <person name="Buee M."/>
            <person name="Carver A."/>
            <person name="Chen C."/>
            <person name="Cichocki N."/>
            <person name="Clum A."/>
            <person name="Culley D."/>
            <person name="Crous P.W."/>
            <person name="Fauchery L."/>
            <person name="Girlanda M."/>
            <person name="Hayes R."/>
            <person name="Keri Z."/>
            <person name="LaButti K."/>
            <person name="Lipzen A."/>
            <person name="Lombard V."/>
            <person name="Magnuson J."/>
            <person name="Maillard F."/>
            <person name="Morin E."/>
            <person name="Murat C."/>
            <person name="Nolan M."/>
            <person name="Ohm R."/>
            <person name="Pangilinan J."/>
            <person name="Pereira M."/>
            <person name="Perotto S."/>
            <person name="Peter M."/>
            <person name="Riley R."/>
            <person name="Sitrit Y."/>
            <person name="Stielow B."/>
            <person name="Szollosi G."/>
            <person name="Zifcakova L."/>
            <person name="Stursova M."/>
            <person name="Spatafora J.W."/>
            <person name="Tedersoo L."/>
            <person name="Vaario L.-M."/>
            <person name="Yamada A."/>
            <person name="Yan M."/>
            <person name="Wang P."/>
            <person name="Xu J."/>
            <person name="Bruns T."/>
            <person name="Baldrian P."/>
            <person name="Vilgalys R."/>
            <person name="Henrissat B."/>
            <person name="Grigoriev I.V."/>
            <person name="Hibbett D."/>
            <person name="Nagy L.G."/>
            <person name="Martin F.M."/>
        </authorList>
    </citation>
    <scope>NUCLEOTIDE SEQUENCE</scope>
    <source>
        <strain evidence="4">BED1</strain>
    </source>
</reference>
<keyword evidence="1 4" id="KW-0378">Hydrolase</keyword>
<protein>
    <submittedName>
        <fullName evidence="4">Glycoside hydrolase family 18 protein</fullName>
    </submittedName>
</protein>
<dbReference type="SUPFAM" id="SSF51445">
    <property type="entry name" value="(Trans)glycosidases"/>
    <property type="match status" value="1"/>
</dbReference>
<dbReference type="EMBL" id="WHUW01000011">
    <property type="protein sequence ID" value="KAF8441038.1"/>
    <property type="molecule type" value="Genomic_DNA"/>
</dbReference>
<accession>A0AAD4BV99</accession>
<keyword evidence="5" id="KW-1185">Reference proteome</keyword>
<dbReference type="PROSITE" id="PS51910">
    <property type="entry name" value="GH18_2"/>
    <property type="match status" value="1"/>
</dbReference>
<sequence>MVSFRSGITASLIFSLFGSIRAVPLGEKLKRLSLPARDLLKRTTPAAPRFLAYNDKYLNPLPTPSDLQGFNVLQVALTFLLASSSVDEAQNWQELTASQRSTYLSEYNAAGISLIVSAFGSTEAPTSSGLDPVTTANSIASWVITYGVLGVDVDYEDFTAFNGANGTAETWLISFTKQLRVQLPQGEYILTHAPVAPWFSPGRWSGGGYLAVDTSVGSLIDWYNVQFYNQGATEYTTCAGLLTASSSVWPETALFQISANGVSLDKLVIGKPGTTADASNGYIDPSTLATCVAQAASMGWDAGVMVWQYPDVNSSWIETVRGSTFPVSGSPPPPTTTTNPTSTTTHPTSTTASPTSTGTSGSCTGVSAWVNSVAYTSGSKVTYNGDLWTANQWNEYEAPGGSSGAWTYDNVC</sequence>
<feature type="domain" description="GH18" evidence="3">
    <location>
        <begin position="48"/>
        <end position="327"/>
    </location>
</feature>
<dbReference type="Gene3D" id="3.20.20.80">
    <property type="entry name" value="Glycosidases"/>
    <property type="match status" value="1"/>
</dbReference>